<dbReference type="Proteomes" id="UP000886523">
    <property type="component" value="Unassembled WGS sequence"/>
</dbReference>
<sequence length="272" mass="31597">MWTAGEKQFYVFTLMQRLLDYLPSHWRVGTLYDIGCQMDQSLKKWNFMPEWQPHLEWGVSIFHAHGHQWGYGEGCERFWSELWKLIPGLQVMGYHHCMFILDLQWLQDHVDHAQMRLEEAEKKLGDHCSSYLLNQENLKDVIAEGNGLVQDDSSWQEKVRALKGTIQCLENVITKKTEELQLSDRASAAELTKLKKDKWVNLQLNLHVLHEQFLQKLQARKFELVTLDHANSSCILDQKTKAHVEKAVKGQSGGIEATVKKYNGQLKELAVL</sequence>
<dbReference type="InterPro" id="IPR040521">
    <property type="entry name" value="KDZ"/>
</dbReference>
<evidence type="ECO:0000313" key="1">
    <source>
        <dbReference type="EMBL" id="KAF9516460.1"/>
    </source>
</evidence>
<organism evidence="1 2">
    <name type="scientific">Hydnum rufescens UP504</name>
    <dbReference type="NCBI Taxonomy" id="1448309"/>
    <lineage>
        <taxon>Eukaryota</taxon>
        <taxon>Fungi</taxon>
        <taxon>Dikarya</taxon>
        <taxon>Basidiomycota</taxon>
        <taxon>Agaricomycotina</taxon>
        <taxon>Agaricomycetes</taxon>
        <taxon>Cantharellales</taxon>
        <taxon>Hydnaceae</taxon>
        <taxon>Hydnum</taxon>
    </lineage>
</organism>
<dbReference type="PANTHER" id="PTHR33096">
    <property type="entry name" value="CXC2 DOMAIN-CONTAINING PROTEIN"/>
    <property type="match status" value="1"/>
</dbReference>
<accession>A0A9P6DZY2</accession>
<dbReference type="AlphaFoldDB" id="A0A9P6DZY2"/>
<reference evidence="1" key="1">
    <citation type="journal article" date="2020" name="Nat. Commun.">
        <title>Large-scale genome sequencing of mycorrhizal fungi provides insights into the early evolution of symbiotic traits.</title>
        <authorList>
            <person name="Miyauchi S."/>
            <person name="Kiss E."/>
            <person name="Kuo A."/>
            <person name="Drula E."/>
            <person name="Kohler A."/>
            <person name="Sanchez-Garcia M."/>
            <person name="Morin E."/>
            <person name="Andreopoulos B."/>
            <person name="Barry K.W."/>
            <person name="Bonito G."/>
            <person name="Buee M."/>
            <person name="Carver A."/>
            <person name="Chen C."/>
            <person name="Cichocki N."/>
            <person name="Clum A."/>
            <person name="Culley D."/>
            <person name="Crous P.W."/>
            <person name="Fauchery L."/>
            <person name="Girlanda M."/>
            <person name="Hayes R.D."/>
            <person name="Keri Z."/>
            <person name="LaButti K."/>
            <person name="Lipzen A."/>
            <person name="Lombard V."/>
            <person name="Magnuson J."/>
            <person name="Maillard F."/>
            <person name="Murat C."/>
            <person name="Nolan M."/>
            <person name="Ohm R.A."/>
            <person name="Pangilinan J."/>
            <person name="Pereira M.F."/>
            <person name="Perotto S."/>
            <person name="Peter M."/>
            <person name="Pfister S."/>
            <person name="Riley R."/>
            <person name="Sitrit Y."/>
            <person name="Stielow J.B."/>
            <person name="Szollosi G."/>
            <person name="Zifcakova L."/>
            <person name="Stursova M."/>
            <person name="Spatafora J.W."/>
            <person name="Tedersoo L."/>
            <person name="Vaario L.M."/>
            <person name="Yamada A."/>
            <person name="Yan M."/>
            <person name="Wang P."/>
            <person name="Xu J."/>
            <person name="Bruns T."/>
            <person name="Baldrian P."/>
            <person name="Vilgalys R."/>
            <person name="Dunand C."/>
            <person name="Henrissat B."/>
            <person name="Grigoriev I.V."/>
            <person name="Hibbett D."/>
            <person name="Nagy L.G."/>
            <person name="Martin F.M."/>
        </authorList>
    </citation>
    <scope>NUCLEOTIDE SEQUENCE</scope>
    <source>
        <strain evidence="1">UP504</strain>
    </source>
</reference>
<dbReference type="EMBL" id="MU128939">
    <property type="protein sequence ID" value="KAF9516460.1"/>
    <property type="molecule type" value="Genomic_DNA"/>
</dbReference>
<dbReference type="OrthoDB" id="3364670at2759"/>
<gene>
    <name evidence="1" type="ORF">BS47DRAFT_1371718</name>
</gene>
<protein>
    <submittedName>
        <fullName evidence="1">Uncharacterized protein</fullName>
    </submittedName>
</protein>
<name>A0A9P6DZY2_9AGAM</name>
<comment type="caution">
    <text evidence="1">The sequence shown here is derived from an EMBL/GenBank/DDBJ whole genome shotgun (WGS) entry which is preliminary data.</text>
</comment>
<dbReference type="PANTHER" id="PTHR33096:SF1">
    <property type="entry name" value="CXC1-LIKE CYSTEINE CLUSTER ASSOCIATED WITH KDZ TRANSPOSASES DOMAIN-CONTAINING PROTEIN"/>
    <property type="match status" value="1"/>
</dbReference>
<dbReference type="Pfam" id="PF18758">
    <property type="entry name" value="KDZ"/>
    <property type="match status" value="1"/>
</dbReference>
<proteinExistence type="predicted"/>
<evidence type="ECO:0000313" key="2">
    <source>
        <dbReference type="Proteomes" id="UP000886523"/>
    </source>
</evidence>
<keyword evidence="2" id="KW-1185">Reference proteome</keyword>